<evidence type="ECO:0000313" key="1">
    <source>
        <dbReference type="EMBL" id="GER45501.1"/>
    </source>
</evidence>
<accession>A0A5A7QNN2</accession>
<evidence type="ECO:0000313" key="2">
    <source>
        <dbReference type="Proteomes" id="UP000325081"/>
    </source>
</evidence>
<gene>
    <name evidence="1" type="ORF">STAS_22450</name>
</gene>
<dbReference type="EMBL" id="BKCP01007182">
    <property type="protein sequence ID" value="GER45501.1"/>
    <property type="molecule type" value="Genomic_DNA"/>
</dbReference>
<sequence>EGPSLASAAAAAAGADELSSSQASIQVTIASASFWNGAFLWEGHCLEEGNYLLLPVNAFVFFLQIHKWVAGLAVPYVWQTCFHSKTQFEQDGKRNLTLVHQPAHISSYRPMGWPSPMSPKYMAAPMSSRSKARFIPHIGNKVPLGIVRTASTYLCDTRPRSIY</sequence>
<reference evidence="2" key="1">
    <citation type="journal article" date="2019" name="Curr. Biol.">
        <title>Genome Sequence of Striga asiatica Provides Insight into the Evolution of Plant Parasitism.</title>
        <authorList>
            <person name="Yoshida S."/>
            <person name="Kim S."/>
            <person name="Wafula E.K."/>
            <person name="Tanskanen J."/>
            <person name="Kim Y.M."/>
            <person name="Honaas L."/>
            <person name="Yang Z."/>
            <person name="Spallek T."/>
            <person name="Conn C.E."/>
            <person name="Ichihashi Y."/>
            <person name="Cheong K."/>
            <person name="Cui S."/>
            <person name="Der J.P."/>
            <person name="Gundlach H."/>
            <person name="Jiao Y."/>
            <person name="Hori C."/>
            <person name="Ishida J.K."/>
            <person name="Kasahara H."/>
            <person name="Kiba T."/>
            <person name="Kim M.S."/>
            <person name="Koo N."/>
            <person name="Laohavisit A."/>
            <person name="Lee Y.H."/>
            <person name="Lumba S."/>
            <person name="McCourt P."/>
            <person name="Mortimer J.C."/>
            <person name="Mutuku J.M."/>
            <person name="Nomura T."/>
            <person name="Sasaki-Sekimoto Y."/>
            <person name="Seto Y."/>
            <person name="Wang Y."/>
            <person name="Wakatake T."/>
            <person name="Sakakibara H."/>
            <person name="Demura T."/>
            <person name="Yamaguchi S."/>
            <person name="Yoneyama K."/>
            <person name="Manabe R.I."/>
            <person name="Nelson D.C."/>
            <person name="Schulman A.H."/>
            <person name="Timko M.P."/>
            <person name="dePamphilis C.W."/>
            <person name="Choi D."/>
            <person name="Shirasu K."/>
        </authorList>
    </citation>
    <scope>NUCLEOTIDE SEQUENCE [LARGE SCALE GENOMIC DNA]</scope>
    <source>
        <strain evidence="2">cv. UVA1</strain>
    </source>
</reference>
<dbReference type="Proteomes" id="UP000325081">
    <property type="component" value="Unassembled WGS sequence"/>
</dbReference>
<keyword evidence="1" id="KW-0808">Transferase</keyword>
<organism evidence="1 2">
    <name type="scientific">Striga asiatica</name>
    <name type="common">Asiatic witchweed</name>
    <name type="synonym">Buchnera asiatica</name>
    <dbReference type="NCBI Taxonomy" id="4170"/>
    <lineage>
        <taxon>Eukaryota</taxon>
        <taxon>Viridiplantae</taxon>
        <taxon>Streptophyta</taxon>
        <taxon>Embryophyta</taxon>
        <taxon>Tracheophyta</taxon>
        <taxon>Spermatophyta</taxon>
        <taxon>Magnoliopsida</taxon>
        <taxon>eudicotyledons</taxon>
        <taxon>Gunneridae</taxon>
        <taxon>Pentapetalae</taxon>
        <taxon>asterids</taxon>
        <taxon>lamiids</taxon>
        <taxon>Lamiales</taxon>
        <taxon>Orobanchaceae</taxon>
        <taxon>Buchnereae</taxon>
        <taxon>Striga</taxon>
    </lineage>
</organism>
<comment type="caution">
    <text evidence="1">The sequence shown here is derived from an EMBL/GenBank/DDBJ whole genome shotgun (WGS) entry which is preliminary data.</text>
</comment>
<dbReference type="AlphaFoldDB" id="A0A5A7QNN2"/>
<proteinExistence type="predicted"/>
<name>A0A5A7QNN2_STRAF</name>
<dbReference type="GO" id="GO:0016740">
    <property type="term" value="F:transferase activity"/>
    <property type="evidence" value="ECO:0007669"/>
    <property type="project" value="UniProtKB-KW"/>
</dbReference>
<protein>
    <submittedName>
        <fullName evidence="1">UDP-glucosyl transferase 71C2</fullName>
    </submittedName>
</protein>
<feature type="non-terminal residue" evidence="1">
    <location>
        <position position="1"/>
    </location>
</feature>
<keyword evidence="2" id="KW-1185">Reference proteome</keyword>